<dbReference type="InterPro" id="IPR003477">
    <property type="entry name" value="PemK-like"/>
</dbReference>
<name>A0A450S0U9_9GAMM</name>
<reference evidence="1" key="1">
    <citation type="submission" date="2019-02" db="EMBL/GenBank/DDBJ databases">
        <authorList>
            <person name="Gruber-Vodicka R. H."/>
            <person name="Seah K. B. B."/>
        </authorList>
    </citation>
    <scope>NUCLEOTIDE SEQUENCE</scope>
    <source>
        <strain evidence="1">BECK_DK47</strain>
    </source>
</reference>
<sequence length="109" mass="12409">MYQPSDVVLLPFPFSDLTAHKKRPVLVLQAVNLQGDFLAVQITSQPGYRGALVLEQEDFHIGRLPKRSFVRPDKLITLNTSLISQRMGQLTDRAMFRIREGICIRLGCR</sequence>
<dbReference type="EMBL" id="CAADEX010000010">
    <property type="protein sequence ID" value="VFJ45276.1"/>
    <property type="molecule type" value="Genomic_DNA"/>
</dbReference>
<evidence type="ECO:0000313" key="1">
    <source>
        <dbReference type="EMBL" id="VFJ45276.1"/>
    </source>
</evidence>
<dbReference type="Pfam" id="PF02452">
    <property type="entry name" value="PemK_toxin"/>
    <property type="match status" value="1"/>
</dbReference>
<dbReference type="Gene3D" id="2.30.30.110">
    <property type="match status" value="1"/>
</dbReference>
<dbReference type="InterPro" id="IPR011067">
    <property type="entry name" value="Plasmid_toxin/cell-grow_inhib"/>
</dbReference>
<proteinExistence type="predicted"/>
<accession>A0A450S0U9</accession>
<dbReference type="GO" id="GO:0003677">
    <property type="term" value="F:DNA binding"/>
    <property type="evidence" value="ECO:0007669"/>
    <property type="project" value="InterPro"/>
</dbReference>
<gene>
    <name evidence="1" type="ORF">BECKDK2373B_GA0170837_101015</name>
</gene>
<protein>
    <submittedName>
        <fullName evidence="1">mRNA interferase MazF</fullName>
    </submittedName>
</protein>
<dbReference type="AlphaFoldDB" id="A0A450S0U9"/>
<organism evidence="1">
    <name type="scientific">Candidatus Kentrum sp. DK</name>
    <dbReference type="NCBI Taxonomy" id="2126562"/>
    <lineage>
        <taxon>Bacteria</taxon>
        <taxon>Pseudomonadati</taxon>
        <taxon>Pseudomonadota</taxon>
        <taxon>Gammaproteobacteria</taxon>
        <taxon>Candidatus Kentrum</taxon>
    </lineage>
</organism>
<dbReference type="SUPFAM" id="SSF50118">
    <property type="entry name" value="Cell growth inhibitor/plasmid maintenance toxic component"/>
    <property type="match status" value="1"/>
</dbReference>